<proteinExistence type="predicted"/>
<dbReference type="RefSeq" id="WP_347437499.1">
    <property type="nucleotide sequence ID" value="NZ_CP089291.1"/>
</dbReference>
<evidence type="ECO:0000256" key="1">
    <source>
        <dbReference type="SAM" id="Coils"/>
    </source>
</evidence>
<protein>
    <submittedName>
        <fullName evidence="3">Uncharacterized protein</fullName>
    </submittedName>
</protein>
<feature type="coiled-coil region" evidence="1">
    <location>
        <begin position="1"/>
        <end position="35"/>
    </location>
</feature>
<dbReference type="Proteomes" id="UP000830167">
    <property type="component" value="Chromosome"/>
</dbReference>
<sequence length="98" mass="11298">MSKIQDMINETQTQVEQTRQQLNQFIQQKQQIDQAIEQGKYQYNSLYTRLSTLQEMAGIGQDLFHDQDVSSPTNDQTDEQTSNQDVSAEQETVEVKPS</sequence>
<evidence type="ECO:0000256" key="2">
    <source>
        <dbReference type="SAM" id="MobiDB-lite"/>
    </source>
</evidence>
<keyword evidence="1" id="KW-0175">Coiled coil</keyword>
<gene>
    <name evidence="3" type="ORF">LSG31_00510</name>
</gene>
<name>A0ABY4CK16_9BACL</name>
<accession>A0ABY4CK16</accession>
<evidence type="ECO:0000313" key="4">
    <source>
        <dbReference type="Proteomes" id="UP000830167"/>
    </source>
</evidence>
<dbReference type="EMBL" id="CP089291">
    <property type="protein sequence ID" value="UOF90800.1"/>
    <property type="molecule type" value="Genomic_DNA"/>
</dbReference>
<keyword evidence="4" id="KW-1185">Reference proteome</keyword>
<evidence type="ECO:0000313" key="3">
    <source>
        <dbReference type="EMBL" id="UOF90800.1"/>
    </source>
</evidence>
<feature type="region of interest" description="Disordered" evidence="2">
    <location>
        <begin position="63"/>
        <end position="98"/>
    </location>
</feature>
<organism evidence="3 4">
    <name type="scientific">Fodinisporobacter ferrooxydans</name>
    <dbReference type="NCBI Taxonomy" id="2901836"/>
    <lineage>
        <taxon>Bacteria</taxon>
        <taxon>Bacillati</taxon>
        <taxon>Bacillota</taxon>
        <taxon>Bacilli</taxon>
        <taxon>Bacillales</taxon>
        <taxon>Alicyclobacillaceae</taxon>
        <taxon>Fodinisporobacter</taxon>
    </lineage>
</organism>
<feature type="compositionally biased region" description="Polar residues" evidence="2">
    <location>
        <begin position="69"/>
        <end position="90"/>
    </location>
</feature>
<reference evidence="3" key="1">
    <citation type="submission" date="2021-12" db="EMBL/GenBank/DDBJ databases">
        <title>Alicyclobacillaceae gen. nov., sp. nov., isolated from chalcocite enrichment system.</title>
        <authorList>
            <person name="Jiang Z."/>
        </authorList>
    </citation>
    <scope>NUCLEOTIDE SEQUENCE</scope>
    <source>
        <strain evidence="3">MYW30-H2</strain>
    </source>
</reference>